<name>A0A177AQM7_9BILA</name>
<dbReference type="EMBL" id="LWCA01002743">
    <property type="protein sequence ID" value="OAF63711.1"/>
    <property type="molecule type" value="Genomic_DNA"/>
</dbReference>
<accession>A0A177AQM7</accession>
<gene>
    <name evidence="1" type="ORF">A3Q56_08585</name>
</gene>
<evidence type="ECO:0000313" key="2">
    <source>
        <dbReference type="Proteomes" id="UP000078046"/>
    </source>
</evidence>
<reference evidence="1 2" key="1">
    <citation type="submission" date="2016-04" db="EMBL/GenBank/DDBJ databases">
        <title>The genome of Intoshia linei affirms orthonectids as highly simplified spiralians.</title>
        <authorList>
            <person name="Mikhailov K.V."/>
            <person name="Slusarev G.S."/>
            <person name="Nikitin M.A."/>
            <person name="Logacheva M.D."/>
            <person name="Penin A."/>
            <person name="Aleoshin V."/>
            <person name="Panchin Y.V."/>
        </authorList>
    </citation>
    <scope>NUCLEOTIDE SEQUENCE [LARGE SCALE GENOMIC DNA]</scope>
    <source>
        <strain evidence="1">Intl2013</strain>
        <tissue evidence="1">Whole animal</tissue>
    </source>
</reference>
<organism evidence="1 2">
    <name type="scientific">Intoshia linei</name>
    <dbReference type="NCBI Taxonomy" id="1819745"/>
    <lineage>
        <taxon>Eukaryota</taxon>
        <taxon>Metazoa</taxon>
        <taxon>Spiralia</taxon>
        <taxon>Lophotrochozoa</taxon>
        <taxon>Mesozoa</taxon>
        <taxon>Orthonectida</taxon>
        <taxon>Rhopaluridae</taxon>
        <taxon>Intoshia</taxon>
    </lineage>
</organism>
<dbReference type="OrthoDB" id="6241268at2759"/>
<evidence type="ECO:0000313" key="1">
    <source>
        <dbReference type="EMBL" id="OAF63711.1"/>
    </source>
</evidence>
<keyword evidence="2" id="KW-1185">Reference proteome</keyword>
<dbReference type="AlphaFoldDB" id="A0A177AQM7"/>
<dbReference type="Proteomes" id="UP000078046">
    <property type="component" value="Unassembled WGS sequence"/>
</dbReference>
<protein>
    <submittedName>
        <fullName evidence="1">Uncharacterized protein</fullName>
    </submittedName>
</protein>
<sequence length="125" mass="14446">MHNFALHIKAHFVQVDQLISYVKASIVKCKKRAELFHEIGIPPQPIVTRWGTWLEAALYYAKNWTLVKRIVLEYENDGVIVKNAKTIVESDTIFNDLVKISNYENLIKLTTKLECPKLLIKEGVH</sequence>
<comment type="caution">
    <text evidence="1">The sequence shown here is derived from an EMBL/GenBank/DDBJ whole genome shotgun (WGS) entry which is preliminary data.</text>
</comment>
<proteinExistence type="predicted"/>